<feature type="transmembrane region" description="Helical" evidence="5">
    <location>
        <begin position="50"/>
        <end position="70"/>
    </location>
</feature>
<evidence type="ECO:0000313" key="8">
    <source>
        <dbReference type="Proteomes" id="UP000263014"/>
    </source>
</evidence>
<evidence type="ECO:0000313" key="7">
    <source>
        <dbReference type="EMBL" id="RGJ08220.1"/>
    </source>
</evidence>
<comment type="caution">
    <text evidence="7">The sequence shown here is derived from an EMBL/GenBank/DDBJ whole genome shotgun (WGS) entry which is preliminary data.</text>
</comment>
<feature type="transmembrane region" description="Helical" evidence="5">
    <location>
        <begin position="247"/>
        <end position="264"/>
    </location>
</feature>
<dbReference type="EMBL" id="QSON01000001">
    <property type="protein sequence ID" value="RGJ08220.1"/>
    <property type="molecule type" value="Genomic_DNA"/>
</dbReference>
<feature type="transmembrane region" description="Helical" evidence="5">
    <location>
        <begin position="497"/>
        <end position="514"/>
    </location>
</feature>
<dbReference type="Pfam" id="PF04932">
    <property type="entry name" value="Wzy_C"/>
    <property type="match status" value="1"/>
</dbReference>
<evidence type="ECO:0000256" key="2">
    <source>
        <dbReference type="ARBA" id="ARBA00022692"/>
    </source>
</evidence>
<keyword evidence="4 5" id="KW-0472">Membrane</keyword>
<dbReference type="InterPro" id="IPR051533">
    <property type="entry name" value="WaaL-like"/>
</dbReference>
<feature type="transmembrane region" description="Helical" evidence="5">
    <location>
        <begin position="225"/>
        <end position="241"/>
    </location>
</feature>
<feature type="domain" description="O-antigen ligase-related" evidence="6">
    <location>
        <begin position="306"/>
        <end position="478"/>
    </location>
</feature>
<feature type="transmembrane region" description="Helical" evidence="5">
    <location>
        <begin position="365"/>
        <end position="382"/>
    </location>
</feature>
<name>A0A374PDS7_9FIRM</name>
<dbReference type="Proteomes" id="UP000263014">
    <property type="component" value="Unassembled WGS sequence"/>
</dbReference>
<keyword evidence="7" id="KW-0436">Ligase</keyword>
<feature type="transmembrane region" description="Helical" evidence="5">
    <location>
        <begin position="462"/>
        <end position="485"/>
    </location>
</feature>
<feature type="transmembrane region" description="Helical" evidence="5">
    <location>
        <begin position="520"/>
        <end position="536"/>
    </location>
</feature>
<gene>
    <name evidence="7" type="ORF">DXD79_02100</name>
</gene>
<keyword evidence="2 5" id="KW-0812">Transmembrane</keyword>
<accession>A0A374PDS7</accession>
<dbReference type="InterPro" id="IPR007016">
    <property type="entry name" value="O-antigen_ligase-rel_domated"/>
</dbReference>
<evidence type="ECO:0000256" key="5">
    <source>
        <dbReference type="SAM" id="Phobius"/>
    </source>
</evidence>
<evidence type="ECO:0000256" key="3">
    <source>
        <dbReference type="ARBA" id="ARBA00022989"/>
    </source>
</evidence>
<evidence type="ECO:0000256" key="4">
    <source>
        <dbReference type="ARBA" id="ARBA00023136"/>
    </source>
</evidence>
<evidence type="ECO:0000256" key="1">
    <source>
        <dbReference type="ARBA" id="ARBA00004141"/>
    </source>
</evidence>
<reference evidence="7 8" key="1">
    <citation type="submission" date="2018-08" db="EMBL/GenBank/DDBJ databases">
        <title>A genome reference for cultivated species of the human gut microbiota.</title>
        <authorList>
            <person name="Zou Y."/>
            <person name="Xue W."/>
            <person name="Luo G."/>
        </authorList>
    </citation>
    <scope>NUCLEOTIDE SEQUENCE [LARGE SCALE GENOMIC DNA]</scope>
    <source>
        <strain evidence="7 8">TM09-12</strain>
    </source>
</reference>
<dbReference type="AlphaFoldDB" id="A0A374PDS7"/>
<comment type="subcellular location">
    <subcellularLocation>
        <location evidence="1">Membrane</location>
        <topology evidence="1">Multi-pass membrane protein</topology>
    </subcellularLocation>
</comment>
<feature type="transmembrane region" description="Helical" evidence="5">
    <location>
        <begin position="151"/>
        <end position="172"/>
    </location>
</feature>
<protein>
    <submittedName>
        <fullName evidence="7">O-antigen ligase domain-containing protein</fullName>
    </submittedName>
</protein>
<sequence length="548" mass="61769">MSSVKTGKGTNRSSDSMLLPHIIDVYVFLILCCFPLFVVNQYYELLKVKYYFYIGSVIFLLTAALIAGTIGQSSLKTYFASFKWKDFIKTFSTIDTALLVFLLIAGISTIRSDYVYESFWGNEGRFSGLFLLSLYGASYFCVTRLGNFKRWYLDAFLAANLLVCIFGITDYFQLDLLHFKVGMAENEKFMFTSTIGNINTYTALVGMVTAVSAVLFAAEGRWKKKCLYFVSLIISIFALVMGISDNAYLSLAALFGFLPLYLFQNKKGVKAYLLIITSFFSVIQCIDWINTGLGTSVPEIDSAFQIISQSDGLLFLILLLWILCAFVYGPDFVNAHKKNMSASMQTHSFSKNEYKPTGCRGLQRTWMALLVLCILGVGYALVDVNFQGNAERYGALGSYLLFNDDWGTHRGYIWRNAMECFNQFPLRKKIIGFGPDTFGIVLLNKTKGNIYGQTFDNAHNEYLHYLVTVGFAGLIAYLAFLISFAVRVIRRANKNQYVTAAFFAVLCYSAQAFVNLNLPIATPIMWMLLMLGELGIRKNKDYNLCKPV</sequence>
<keyword evidence="3 5" id="KW-1133">Transmembrane helix</keyword>
<dbReference type="PANTHER" id="PTHR37422">
    <property type="entry name" value="TEICHURONIC ACID BIOSYNTHESIS PROTEIN TUAE"/>
    <property type="match status" value="1"/>
</dbReference>
<dbReference type="GO" id="GO:0016874">
    <property type="term" value="F:ligase activity"/>
    <property type="evidence" value="ECO:0007669"/>
    <property type="project" value="UniProtKB-KW"/>
</dbReference>
<feature type="transmembrane region" description="Helical" evidence="5">
    <location>
        <begin position="271"/>
        <end position="293"/>
    </location>
</feature>
<evidence type="ECO:0000259" key="6">
    <source>
        <dbReference type="Pfam" id="PF04932"/>
    </source>
</evidence>
<feature type="transmembrane region" description="Helical" evidence="5">
    <location>
        <begin position="124"/>
        <end position="142"/>
    </location>
</feature>
<feature type="transmembrane region" description="Helical" evidence="5">
    <location>
        <begin position="91"/>
        <end position="112"/>
    </location>
</feature>
<feature type="transmembrane region" description="Helical" evidence="5">
    <location>
        <begin position="198"/>
        <end position="218"/>
    </location>
</feature>
<feature type="transmembrane region" description="Helical" evidence="5">
    <location>
        <begin position="313"/>
        <end position="333"/>
    </location>
</feature>
<proteinExistence type="predicted"/>
<organism evidence="7 8">
    <name type="scientific">Hungatella hathewayi</name>
    <dbReference type="NCBI Taxonomy" id="154046"/>
    <lineage>
        <taxon>Bacteria</taxon>
        <taxon>Bacillati</taxon>
        <taxon>Bacillota</taxon>
        <taxon>Clostridia</taxon>
        <taxon>Lachnospirales</taxon>
        <taxon>Lachnospiraceae</taxon>
        <taxon>Hungatella</taxon>
    </lineage>
</organism>
<feature type="transmembrane region" description="Helical" evidence="5">
    <location>
        <begin position="21"/>
        <end position="38"/>
    </location>
</feature>
<dbReference type="PANTHER" id="PTHR37422:SF13">
    <property type="entry name" value="LIPOPOLYSACCHARIDE BIOSYNTHESIS PROTEIN PA4999-RELATED"/>
    <property type="match status" value="1"/>
</dbReference>